<gene>
    <name evidence="3" type="ORF">MCOR_28942</name>
</gene>
<feature type="compositionally biased region" description="Polar residues" evidence="2">
    <location>
        <begin position="107"/>
        <end position="117"/>
    </location>
</feature>
<feature type="region of interest" description="Disordered" evidence="2">
    <location>
        <begin position="349"/>
        <end position="392"/>
    </location>
</feature>
<evidence type="ECO:0000313" key="3">
    <source>
        <dbReference type="EMBL" id="CAC5394161.1"/>
    </source>
</evidence>
<evidence type="ECO:0000313" key="4">
    <source>
        <dbReference type="Proteomes" id="UP000507470"/>
    </source>
</evidence>
<feature type="compositionally biased region" description="Basic and acidic residues" evidence="2">
    <location>
        <begin position="375"/>
        <end position="392"/>
    </location>
</feature>
<sequence length="613" mass="70601">MDNENTEINKLKREIKELKETSSSRRSSKETNTIGDIKRELDELKERISDKETRYERKDLRGADIHEQTIPKQTLNENTNVIKTSAKADNITSDSINDITSKDHVKSTSVKAGNTTPDEMIDKAPNSHEKNDKRANLKENIKPQADTQDDITSQMIQQILEPFGNRIDVLENSVLQLTNTVANYCTLKGEIKNEVTEIFGKNQAQIRSLDNLAPAKIQEKTLKEKQVIIDTLNKKIDKMTNDHIDEKTQIVSKSEAEKVEWKNIIESIRSDKISCEIKIEKMQTEIDEQNKIKMNMKNSYQERLKEKDEEIKDLKDRYYAALYDRSEGVWSKVDYERAKVLPESNVRSESKNTVTAVMDENPFQDLNNENEDTEDQNRQVESKQKENVEDRDFVDSHISRHKRPCDVIMIHDSICHDIDMRRLINGSNMSGKKITAYTIQQAAEVINKIDRADTLILHVGVNDFKKHNVEESFPQYVSLVNSALSVTNNLILSLMTPSAADFLNDKISTMNNLIASEFGKSAKIVLCLNNNFCRQGKILHQLYWNDTKLSRDQGVKVLASNLRRTIFSRDDSVKTNNSQMPKRQSYDRQHQNRAYANKSLYQRPSHNTSRKCV</sequence>
<evidence type="ECO:0000256" key="2">
    <source>
        <dbReference type="SAM" id="MobiDB-lite"/>
    </source>
</evidence>
<evidence type="ECO:0000256" key="1">
    <source>
        <dbReference type="SAM" id="Coils"/>
    </source>
</evidence>
<reference evidence="3 4" key="1">
    <citation type="submission" date="2020-06" db="EMBL/GenBank/DDBJ databases">
        <authorList>
            <person name="Li R."/>
            <person name="Bekaert M."/>
        </authorList>
    </citation>
    <scope>NUCLEOTIDE SEQUENCE [LARGE SCALE GENOMIC DNA]</scope>
    <source>
        <strain evidence="4">wild</strain>
    </source>
</reference>
<feature type="compositionally biased region" description="Basic and acidic residues" evidence="2">
    <location>
        <begin position="120"/>
        <end position="141"/>
    </location>
</feature>
<dbReference type="EMBL" id="CACVKT020005262">
    <property type="protein sequence ID" value="CAC5394161.1"/>
    <property type="molecule type" value="Genomic_DNA"/>
</dbReference>
<feature type="compositionally biased region" description="Basic and acidic residues" evidence="2">
    <location>
        <begin position="36"/>
        <end position="52"/>
    </location>
</feature>
<accession>A0A6J8CEQ2</accession>
<dbReference type="SUPFAM" id="SSF52266">
    <property type="entry name" value="SGNH hydrolase"/>
    <property type="match status" value="1"/>
</dbReference>
<dbReference type="Proteomes" id="UP000507470">
    <property type="component" value="Unassembled WGS sequence"/>
</dbReference>
<proteinExistence type="predicted"/>
<feature type="coiled-coil region" evidence="1">
    <location>
        <begin position="279"/>
        <end position="317"/>
    </location>
</feature>
<feature type="region of interest" description="Disordered" evidence="2">
    <location>
        <begin position="103"/>
        <end position="149"/>
    </location>
</feature>
<keyword evidence="4" id="KW-1185">Reference proteome</keyword>
<feature type="compositionally biased region" description="Basic and acidic residues" evidence="2">
    <location>
        <begin position="7"/>
        <end position="29"/>
    </location>
</feature>
<keyword evidence="1" id="KW-0175">Coiled coil</keyword>
<feature type="region of interest" description="Disordered" evidence="2">
    <location>
        <begin position="1"/>
        <end position="52"/>
    </location>
</feature>
<dbReference type="AlphaFoldDB" id="A0A6J8CEQ2"/>
<protein>
    <submittedName>
        <fullName evidence="3">Uncharacterized protein</fullName>
    </submittedName>
</protein>
<name>A0A6J8CEQ2_MYTCO</name>
<dbReference type="OrthoDB" id="6184862at2759"/>
<organism evidence="3 4">
    <name type="scientific">Mytilus coruscus</name>
    <name type="common">Sea mussel</name>
    <dbReference type="NCBI Taxonomy" id="42192"/>
    <lineage>
        <taxon>Eukaryota</taxon>
        <taxon>Metazoa</taxon>
        <taxon>Spiralia</taxon>
        <taxon>Lophotrochozoa</taxon>
        <taxon>Mollusca</taxon>
        <taxon>Bivalvia</taxon>
        <taxon>Autobranchia</taxon>
        <taxon>Pteriomorphia</taxon>
        <taxon>Mytilida</taxon>
        <taxon>Mytiloidea</taxon>
        <taxon>Mytilidae</taxon>
        <taxon>Mytilinae</taxon>
        <taxon>Mytilus</taxon>
    </lineage>
</organism>